<organism evidence="1 2">
    <name type="scientific">Geotoga petraea</name>
    <dbReference type="NCBI Taxonomy" id="28234"/>
    <lineage>
        <taxon>Bacteria</taxon>
        <taxon>Thermotogati</taxon>
        <taxon>Thermotogota</taxon>
        <taxon>Thermotogae</taxon>
        <taxon>Petrotogales</taxon>
        <taxon>Petrotogaceae</taxon>
        <taxon>Geotoga</taxon>
    </lineage>
</organism>
<reference evidence="1 2" key="1">
    <citation type="submission" date="2016-10" db="EMBL/GenBank/DDBJ databases">
        <authorList>
            <person name="de Groot N.N."/>
        </authorList>
    </citation>
    <scope>NUCLEOTIDE SEQUENCE [LARGE SCALE GENOMIC DNA]</scope>
    <source>
        <strain evidence="1 2">WG14</strain>
    </source>
</reference>
<evidence type="ECO:0000313" key="2">
    <source>
        <dbReference type="Proteomes" id="UP000199322"/>
    </source>
</evidence>
<proteinExistence type="predicted"/>
<protein>
    <submittedName>
        <fullName evidence="1">Uncharacterized protein</fullName>
    </submittedName>
</protein>
<dbReference type="STRING" id="28234.SAMN04488588_1092"/>
<dbReference type="AlphaFoldDB" id="A0A1G6LPT7"/>
<dbReference type="RefSeq" id="WP_091403457.1">
    <property type="nucleotide sequence ID" value="NZ_FMYV01000004.1"/>
</dbReference>
<evidence type="ECO:0000313" key="1">
    <source>
        <dbReference type="EMBL" id="SDC44755.1"/>
    </source>
</evidence>
<gene>
    <name evidence="1" type="ORF">SAMN04488588_1092</name>
</gene>
<accession>A0A1G6LPT7</accession>
<name>A0A1G6LPT7_9BACT</name>
<dbReference type="EMBL" id="FMYV01000004">
    <property type="protein sequence ID" value="SDC44755.1"/>
    <property type="molecule type" value="Genomic_DNA"/>
</dbReference>
<sequence length="216" mass="24871">MKKLVMILTVIIMSIGVFAEVFAVLDIPQSIGAGYKDSNNYLKISNKDFSFSYRQTFFENIQPFVSFNFAMENPVQNNDINVGLDLIYDNFDFGIGLFNSFTETATTTDYAGYLGTNVFFNGKLSNLIFGANLSYRMMNVVNTDGLNYYFQVFPEDLAQLQAFNGYVGYEFFNTEEWDVRFYINFLGNYSVIPGGFIFYKFDQDYTFTLELTYIGF</sequence>
<keyword evidence="2" id="KW-1185">Reference proteome</keyword>
<dbReference type="Proteomes" id="UP000199322">
    <property type="component" value="Unassembled WGS sequence"/>
</dbReference>